<sequence>MATASPLLSVPVAKTEGTLLYGSNLFPGPDRIAALFLRDTHRRAVKCRSARRRPPAAVASLGGLLGGIFKGTDTGEGTRQRFSEAVALINRLEPEMSRLSDSELRERTSLLKERARNDEPLDSLLPVSSFFTSTNL</sequence>
<reference evidence="1 2" key="1">
    <citation type="journal article" date="2014" name="Agronomy (Basel)">
        <title>A Draft Genome Sequence for Ensete ventricosum, the Drought-Tolerant Tree Against Hunger.</title>
        <authorList>
            <person name="Harrison J."/>
            <person name="Moore K.A."/>
            <person name="Paszkiewicz K."/>
            <person name="Jones T."/>
            <person name="Grant M."/>
            <person name="Ambacheew D."/>
            <person name="Muzemil S."/>
            <person name="Studholme D.J."/>
        </authorList>
    </citation>
    <scope>NUCLEOTIDE SEQUENCE [LARGE SCALE GENOMIC DNA]</scope>
</reference>
<accession>A0A426ZIH7</accession>
<dbReference type="Gene3D" id="3.40.50.300">
    <property type="entry name" value="P-loop containing nucleotide triphosphate hydrolases"/>
    <property type="match status" value="1"/>
</dbReference>
<name>A0A426ZIH7_ENSVE</name>
<organism evidence="1 2">
    <name type="scientific">Ensete ventricosum</name>
    <name type="common">Abyssinian banana</name>
    <name type="synonym">Musa ensete</name>
    <dbReference type="NCBI Taxonomy" id="4639"/>
    <lineage>
        <taxon>Eukaryota</taxon>
        <taxon>Viridiplantae</taxon>
        <taxon>Streptophyta</taxon>
        <taxon>Embryophyta</taxon>
        <taxon>Tracheophyta</taxon>
        <taxon>Spermatophyta</taxon>
        <taxon>Magnoliopsida</taxon>
        <taxon>Liliopsida</taxon>
        <taxon>Zingiberales</taxon>
        <taxon>Musaceae</taxon>
        <taxon>Ensete</taxon>
    </lineage>
</organism>
<dbReference type="InterPro" id="IPR027417">
    <property type="entry name" value="P-loop_NTPase"/>
</dbReference>
<comment type="caution">
    <text evidence="1">The sequence shown here is derived from an EMBL/GenBank/DDBJ whole genome shotgun (WGS) entry which is preliminary data.</text>
</comment>
<dbReference type="AlphaFoldDB" id="A0A426ZIH7"/>
<protein>
    <submittedName>
        <fullName evidence="1">Uncharacterized protein</fullName>
    </submittedName>
</protein>
<evidence type="ECO:0000313" key="1">
    <source>
        <dbReference type="EMBL" id="RRT63782.1"/>
    </source>
</evidence>
<dbReference type="Proteomes" id="UP000287651">
    <property type="component" value="Unassembled WGS sequence"/>
</dbReference>
<dbReference type="EMBL" id="AMZH03006462">
    <property type="protein sequence ID" value="RRT63782.1"/>
    <property type="molecule type" value="Genomic_DNA"/>
</dbReference>
<proteinExistence type="predicted"/>
<evidence type="ECO:0000313" key="2">
    <source>
        <dbReference type="Proteomes" id="UP000287651"/>
    </source>
</evidence>
<gene>
    <name evidence="1" type="ORF">B296_00042423</name>
</gene>